<name>A0A7V5P048_9BACT</name>
<comment type="caution">
    <text evidence="2">The sequence shown here is derived from an EMBL/GenBank/DDBJ whole genome shotgun (WGS) entry which is preliminary data.</text>
</comment>
<dbReference type="SUPFAM" id="SSF110849">
    <property type="entry name" value="ParB/Sulfiredoxin"/>
    <property type="match status" value="1"/>
</dbReference>
<dbReference type="InterPro" id="IPR050336">
    <property type="entry name" value="Chromosome_partition/occlusion"/>
</dbReference>
<feature type="domain" description="ParB-like N-terminal" evidence="1">
    <location>
        <begin position="29"/>
        <end position="95"/>
    </location>
</feature>
<evidence type="ECO:0000313" key="2">
    <source>
        <dbReference type="EMBL" id="HHI97208.1"/>
    </source>
</evidence>
<gene>
    <name evidence="2" type="ORF">ENJ96_05085</name>
</gene>
<dbReference type="PANTHER" id="PTHR33375:SF1">
    <property type="entry name" value="CHROMOSOME-PARTITIONING PROTEIN PARB-RELATED"/>
    <property type="match status" value="1"/>
</dbReference>
<dbReference type="EMBL" id="DROK01000148">
    <property type="protein sequence ID" value="HHI97208.1"/>
    <property type="molecule type" value="Genomic_DNA"/>
</dbReference>
<evidence type="ECO:0000259" key="1">
    <source>
        <dbReference type="Pfam" id="PF02195"/>
    </source>
</evidence>
<dbReference type="Pfam" id="PF02195">
    <property type="entry name" value="ParB_N"/>
    <property type="match status" value="1"/>
</dbReference>
<dbReference type="AlphaFoldDB" id="A0A7V5P048"/>
<organism evidence="2">
    <name type="scientific">Thermodesulfatator atlanticus</name>
    <dbReference type="NCBI Taxonomy" id="501497"/>
    <lineage>
        <taxon>Bacteria</taxon>
        <taxon>Pseudomonadati</taxon>
        <taxon>Thermodesulfobacteriota</taxon>
        <taxon>Thermodesulfobacteria</taxon>
        <taxon>Thermodesulfobacteriales</taxon>
        <taxon>Thermodesulfatatoraceae</taxon>
        <taxon>Thermodesulfatator</taxon>
    </lineage>
</organism>
<reference evidence="2" key="1">
    <citation type="journal article" date="2020" name="mSystems">
        <title>Genome- and Community-Level Interaction Insights into Carbon Utilization and Element Cycling Functions of Hydrothermarchaeota in Hydrothermal Sediment.</title>
        <authorList>
            <person name="Zhou Z."/>
            <person name="Liu Y."/>
            <person name="Xu W."/>
            <person name="Pan J."/>
            <person name="Luo Z.H."/>
            <person name="Li M."/>
        </authorList>
    </citation>
    <scope>NUCLEOTIDE SEQUENCE [LARGE SCALE GENOMIC DNA]</scope>
    <source>
        <strain evidence="2">HyVt-533</strain>
    </source>
</reference>
<dbReference type="PANTHER" id="PTHR33375">
    <property type="entry name" value="CHROMOSOME-PARTITIONING PROTEIN PARB-RELATED"/>
    <property type="match status" value="1"/>
</dbReference>
<dbReference type="InterPro" id="IPR036086">
    <property type="entry name" value="ParB/Sulfiredoxin_sf"/>
</dbReference>
<dbReference type="Gene3D" id="3.90.1530.30">
    <property type="match status" value="1"/>
</dbReference>
<dbReference type="GO" id="GO:0005694">
    <property type="term" value="C:chromosome"/>
    <property type="evidence" value="ECO:0007669"/>
    <property type="project" value="TreeGrafter"/>
</dbReference>
<accession>A0A7V5P048</accession>
<dbReference type="InterPro" id="IPR003115">
    <property type="entry name" value="ParB_N"/>
</dbReference>
<dbReference type="GO" id="GO:0007059">
    <property type="term" value="P:chromosome segregation"/>
    <property type="evidence" value="ECO:0007669"/>
    <property type="project" value="TreeGrafter"/>
</dbReference>
<protein>
    <recommendedName>
        <fullName evidence="1">ParB-like N-terminal domain-containing protein</fullName>
    </recommendedName>
</protein>
<dbReference type="Proteomes" id="UP000886101">
    <property type="component" value="Unassembled WGS sequence"/>
</dbReference>
<proteinExistence type="predicted"/>
<sequence length="309" mass="35960">MKFVHQTLSLNKIDFEDQTFCLSYPCRASNLLPSIDLVGIIHPPVLRQKEDRYQIVCGRGRLEAARQLGHQEVVCKVLPGWVDDLTCLAISFEENVTTRGFNLVEKALVVEKFLDYLPDEEVIQHILPRLGLAPRYQHLEFLKQLGFLEEEAKELLVAEVLNPQVAVKLLEWDEESRKDFICLIRQLRPSFSRQREIYEILADLARKEEISVKDLIDEEAQDIVADERLNPPQKVEKLFQRLRKRLYPTLSRHEAHYQKVARKLAPYGLRLKASPSFEKDSWQIEIKVKKLSELKEKWPEIAALLAELA</sequence>